<reference evidence="2" key="1">
    <citation type="submission" date="2019-11" db="EMBL/GenBank/DDBJ databases">
        <title>Genomic insights into an expanded diversity of filamentous marine cyanobacteria reveals the extraordinary biosynthetic potential of Moorea and Okeania.</title>
        <authorList>
            <person name="Ferreira Leao T."/>
            <person name="Wang M."/>
            <person name="Moss N."/>
            <person name="Da Silva R."/>
            <person name="Sanders J."/>
            <person name="Nurk S."/>
            <person name="Gurevich A."/>
            <person name="Humphrey G."/>
            <person name="Reher R."/>
            <person name="Zhu Q."/>
            <person name="Belda-Ferre P."/>
            <person name="Glukhov E."/>
            <person name="Rex R."/>
            <person name="Dorrestein P.C."/>
            <person name="Knight R."/>
            <person name="Pevzner P."/>
            <person name="Gerwick W.H."/>
            <person name="Gerwick L."/>
        </authorList>
    </citation>
    <scope>NUCLEOTIDE SEQUENCE</scope>
    <source>
        <strain evidence="2">SIO1C4</strain>
    </source>
</reference>
<keyword evidence="1" id="KW-0812">Transmembrane</keyword>
<protein>
    <submittedName>
        <fullName evidence="2">Uncharacterized protein</fullName>
    </submittedName>
</protein>
<proteinExistence type="predicted"/>
<organism evidence="2">
    <name type="scientific">Symploca sp. SIO1C4</name>
    <dbReference type="NCBI Taxonomy" id="2607765"/>
    <lineage>
        <taxon>Bacteria</taxon>
        <taxon>Bacillati</taxon>
        <taxon>Cyanobacteriota</taxon>
        <taxon>Cyanophyceae</taxon>
        <taxon>Coleofasciculales</taxon>
        <taxon>Coleofasciculaceae</taxon>
        <taxon>Symploca</taxon>
    </lineage>
</organism>
<gene>
    <name evidence="2" type="ORF">F6J89_18565</name>
</gene>
<feature type="transmembrane region" description="Helical" evidence="1">
    <location>
        <begin position="36"/>
        <end position="56"/>
    </location>
</feature>
<keyword evidence="1" id="KW-1133">Transmembrane helix</keyword>
<evidence type="ECO:0000313" key="2">
    <source>
        <dbReference type="EMBL" id="NER29566.1"/>
    </source>
</evidence>
<feature type="transmembrane region" description="Helical" evidence="1">
    <location>
        <begin position="6"/>
        <end position="24"/>
    </location>
</feature>
<sequence length="68" mass="8075">MTFLPTIYLSAAFYFFLVWFGAFKRDTNISPQQKRISWLVLIVATIFWPIVVPISYLERISNIPRDVY</sequence>
<accession>A0A6B3N7H0</accession>
<comment type="caution">
    <text evidence="2">The sequence shown here is derived from an EMBL/GenBank/DDBJ whole genome shotgun (WGS) entry which is preliminary data.</text>
</comment>
<name>A0A6B3N7H0_9CYAN</name>
<dbReference type="AlphaFoldDB" id="A0A6B3N7H0"/>
<keyword evidence="1" id="KW-0472">Membrane</keyword>
<dbReference type="EMBL" id="JAAHFQ010000390">
    <property type="protein sequence ID" value="NER29566.1"/>
    <property type="molecule type" value="Genomic_DNA"/>
</dbReference>
<evidence type="ECO:0000256" key="1">
    <source>
        <dbReference type="SAM" id="Phobius"/>
    </source>
</evidence>